<accession>A0A382GJW8</accession>
<dbReference type="GO" id="GO:0051539">
    <property type="term" value="F:4 iron, 4 sulfur cluster binding"/>
    <property type="evidence" value="ECO:0007669"/>
    <property type="project" value="InterPro"/>
</dbReference>
<dbReference type="PANTHER" id="PTHR43578">
    <property type="entry name" value="NADH-QUINONE OXIDOREDUCTASE SUBUNIT F"/>
    <property type="match status" value="1"/>
</dbReference>
<dbReference type="SUPFAM" id="SSF140490">
    <property type="entry name" value="Nqo1C-terminal domain-like"/>
    <property type="match status" value="1"/>
</dbReference>
<dbReference type="SUPFAM" id="SSF142019">
    <property type="entry name" value="Nqo1 FMN-binding domain-like"/>
    <property type="match status" value="1"/>
</dbReference>
<proteinExistence type="predicted"/>
<dbReference type="InterPro" id="IPR037207">
    <property type="entry name" value="Nuop51_4Fe4S-bd_sf"/>
</dbReference>
<evidence type="ECO:0000256" key="1">
    <source>
        <dbReference type="ARBA" id="ARBA00022723"/>
    </source>
</evidence>
<dbReference type="InterPro" id="IPR037225">
    <property type="entry name" value="Nuo51_FMN-bd_sf"/>
</dbReference>
<dbReference type="InterPro" id="IPR019575">
    <property type="entry name" value="Nuop51_4Fe4S-bd"/>
</dbReference>
<protein>
    <recommendedName>
        <fullName evidence="4">NADH-ubiquinone oxidoreductase 51kDa subunit iron-sulphur binding domain-containing protein</fullName>
    </recommendedName>
</protein>
<dbReference type="Gene3D" id="1.20.1440.230">
    <property type="entry name" value="NADH-ubiquinone oxidoreductase 51kDa subunit, iron-sulphur binding domain"/>
    <property type="match status" value="1"/>
</dbReference>
<dbReference type="InterPro" id="IPR019554">
    <property type="entry name" value="Soluble_ligand-bd"/>
</dbReference>
<evidence type="ECO:0000256" key="3">
    <source>
        <dbReference type="ARBA" id="ARBA00023014"/>
    </source>
</evidence>
<feature type="non-terminal residue" evidence="5">
    <location>
        <position position="1"/>
    </location>
</feature>
<dbReference type="PROSITE" id="PS00645">
    <property type="entry name" value="COMPLEX1_51K_2"/>
    <property type="match status" value="1"/>
</dbReference>
<evidence type="ECO:0000256" key="2">
    <source>
        <dbReference type="ARBA" id="ARBA00023004"/>
    </source>
</evidence>
<keyword evidence="2" id="KW-0408">Iron</keyword>
<dbReference type="GO" id="GO:0008137">
    <property type="term" value="F:NADH dehydrogenase (ubiquinone) activity"/>
    <property type="evidence" value="ECO:0007669"/>
    <property type="project" value="InterPro"/>
</dbReference>
<dbReference type="AlphaFoldDB" id="A0A382GJW8"/>
<dbReference type="SUPFAM" id="SSF142984">
    <property type="entry name" value="Nqo1 middle domain-like"/>
    <property type="match status" value="1"/>
</dbReference>
<dbReference type="GO" id="GO:0010181">
    <property type="term" value="F:FMN binding"/>
    <property type="evidence" value="ECO:0007669"/>
    <property type="project" value="InterPro"/>
</dbReference>
<evidence type="ECO:0000313" key="5">
    <source>
        <dbReference type="EMBL" id="SVB75259.1"/>
    </source>
</evidence>
<dbReference type="EMBL" id="UINC01055876">
    <property type="protein sequence ID" value="SVB75259.1"/>
    <property type="molecule type" value="Genomic_DNA"/>
</dbReference>
<organism evidence="5">
    <name type="scientific">marine metagenome</name>
    <dbReference type="NCBI Taxonomy" id="408172"/>
    <lineage>
        <taxon>unclassified sequences</taxon>
        <taxon>metagenomes</taxon>
        <taxon>ecological metagenomes</taxon>
    </lineage>
</organism>
<dbReference type="Gene3D" id="3.40.50.11540">
    <property type="entry name" value="NADH-ubiquinone oxidoreductase 51kDa subunit"/>
    <property type="match status" value="1"/>
</dbReference>
<dbReference type="Pfam" id="PF10531">
    <property type="entry name" value="SLBB"/>
    <property type="match status" value="1"/>
</dbReference>
<evidence type="ECO:0000259" key="4">
    <source>
        <dbReference type="SMART" id="SM00928"/>
    </source>
</evidence>
<name>A0A382GJW8_9ZZZZ</name>
<reference evidence="5" key="1">
    <citation type="submission" date="2018-05" db="EMBL/GenBank/DDBJ databases">
        <authorList>
            <person name="Lanie J.A."/>
            <person name="Ng W.-L."/>
            <person name="Kazmierczak K.M."/>
            <person name="Andrzejewski T.M."/>
            <person name="Davidsen T.M."/>
            <person name="Wayne K.J."/>
            <person name="Tettelin H."/>
            <person name="Glass J.I."/>
            <person name="Rusch D."/>
            <person name="Podicherti R."/>
            <person name="Tsui H.-C.T."/>
            <person name="Winkler M.E."/>
        </authorList>
    </citation>
    <scope>NUCLEOTIDE SEQUENCE</scope>
</reference>
<keyword evidence="1" id="KW-0479">Metal-binding</keyword>
<gene>
    <name evidence="5" type="ORF">METZ01_LOCUS228113</name>
</gene>
<dbReference type="Gene3D" id="3.10.20.600">
    <property type="match status" value="1"/>
</dbReference>
<keyword evidence="3" id="KW-0411">Iron-sulfur</keyword>
<dbReference type="InterPro" id="IPR001949">
    <property type="entry name" value="NADH-UbQ_OxRdtase_51kDa_CS"/>
</dbReference>
<dbReference type="FunFam" id="1.20.1440.230:FF:000001">
    <property type="entry name" value="Mitochondrial NADH dehydrogenase flavoprotein 1"/>
    <property type="match status" value="1"/>
</dbReference>
<dbReference type="PANTHER" id="PTHR43578:SF3">
    <property type="entry name" value="NADH-QUINONE OXIDOREDUCTASE SUBUNIT F"/>
    <property type="match status" value="1"/>
</dbReference>
<feature type="domain" description="NADH-ubiquinone oxidoreductase 51kDa subunit iron-sulphur binding" evidence="4">
    <location>
        <begin position="135"/>
        <end position="180"/>
    </location>
</feature>
<dbReference type="SMART" id="SM00928">
    <property type="entry name" value="NADH_4Fe-4S"/>
    <property type="match status" value="1"/>
</dbReference>
<sequence length="223" mass="23604">PFPGTHGLHGKPTLINNVETFSWIPAILLHGAKWFTEFGANGATGLKYIALSGHVRKPGVYEIPLGTSVRDLIDQYGGGITEGRALKAFAPGGASSGFLPASMADIPLDFDALAKAGSMLGSGAVVAVAEDTDMLDLARNVVTFFRNESCGKCVPCRSGTHQFVTMLDQVLDGKGSEQTLDPVEDLAETMAQTSICGLGQAAPIPVMSVLKYFPEEVKDYIEK</sequence>
<dbReference type="Pfam" id="PF10589">
    <property type="entry name" value="NADH_4Fe-4S"/>
    <property type="match status" value="1"/>
</dbReference>
<dbReference type="GO" id="GO:0046872">
    <property type="term" value="F:metal ion binding"/>
    <property type="evidence" value="ECO:0007669"/>
    <property type="project" value="UniProtKB-KW"/>
</dbReference>